<feature type="compositionally biased region" description="Polar residues" evidence="1">
    <location>
        <begin position="188"/>
        <end position="205"/>
    </location>
</feature>
<dbReference type="Pfam" id="PF00172">
    <property type="entry name" value="Zn_clus"/>
    <property type="match status" value="1"/>
</dbReference>
<dbReference type="OMA" id="MDYLASP"/>
<keyword evidence="4" id="KW-1185">Reference proteome</keyword>
<evidence type="ECO:0000313" key="4">
    <source>
        <dbReference type="Proteomes" id="UP000219338"/>
    </source>
</evidence>
<dbReference type="SUPFAM" id="SSF57701">
    <property type="entry name" value="Zn2/Cys6 DNA-binding domain"/>
    <property type="match status" value="1"/>
</dbReference>
<sequence length="440" mass="48677">MLSQHQAPKKDPFFYLSQRQPGAIYDPNTLYSQYYSGSCTAEGEPFLSSMSASLSSFAQTQKEDDERFYATFPEARRAAFQNQWAMTPMHEEHGYFHGLIGFTYRSQAGIKYMSSDPCSSAQLWSPGVELEVAADDPDQRPSHNTAARLRLNYDYSLDPNGEASAPPESLASSPPEGPPQSPDYGSCYSEQARSDCSPTQSSPDNRNFYVSPVTVFAHPDRQMFLEAQGSPSGSHHCQPKEEPIMDYLASPSPTPNPHLVVASPDDSDPAAELAHISYPLPHSSPQADSEHASLPSLPSRSLPPNSQVIQIPSRKTPRRHTTSDDHTSGPSRGPFYYKIPLRQPRHSPTPPPFTRRPPAQSIARNNGDRKPPLACFFCRGRKIACGAPEPDNPDRTCNQCHRRSLKCEYPKESRRGMRKKKADGTGDTEAADKQHSSPVT</sequence>
<dbReference type="EMBL" id="FUEG01000006">
    <property type="protein sequence ID" value="SJL05535.1"/>
    <property type="molecule type" value="Genomic_DNA"/>
</dbReference>
<dbReference type="Proteomes" id="UP000219338">
    <property type="component" value="Unassembled WGS sequence"/>
</dbReference>
<dbReference type="GO" id="GO:0008270">
    <property type="term" value="F:zinc ion binding"/>
    <property type="evidence" value="ECO:0007669"/>
    <property type="project" value="InterPro"/>
</dbReference>
<reference evidence="4" key="1">
    <citation type="journal article" date="2017" name="Nat. Ecol. Evol.">
        <title>Genome expansion and lineage-specific genetic innovations in the forest pathogenic fungi Armillaria.</title>
        <authorList>
            <person name="Sipos G."/>
            <person name="Prasanna A.N."/>
            <person name="Walter M.C."/>
            <person name="O'Connor E."/>
            <person name="Balint B."/>
            <person name="Krizsan K."/>
            <person name="Kiss B."/>
            <person name="Hess J."/>
            <person name="Varga T."/>
            <person name="Slot J."/>
            <person name="Riley R."/>
            <person name="Boka B."/>
            <person name="Rigling D."/>
            <person name="Barry K."/>
            <person name="Lee J."/>
            <person name="Mihaltcheva S."/>
            <person name="LaButti K."/>
            <person name="Lipzen A."/>
            <person name="Waldron R."/>
            <person name="Moloney N.M."/>
            <person name="Sperisen C."/>
            <person name="Kredics L."/>
            <person name="Vagvoelgyi C."/>
            <person name="Patrignani A."/>
            <person name="Fitzpatrick D."/>
            <person name="Nagy I."/>
            <person name="Doyle S."/>
            <person name="Anderson J.B."/>
            <person name="Grigoriev I.V."/>
            <person name="Gueldener U."/>
            <person name="Muensterkoetter M."/>
            <person name="Nagy L.G."/>
        </authorList>
    </citation>
    <scope>NUCLEOTIDE SEQUENCE [LARGE SCALE GENOMIC DNA]</scope>
    <source>
        <strain evidence="4">C18/9</strain>
    </source>
</reference>
<proteinExistence type="predicted"/>
<feature type="compositionally biased region" description="Low complexity" evidence="1">
    <location>
        <begin position="161"/>
        <end position="174"/>
    </location>
</feature>
<evidence type="ECO:0000256" key="1">
    <source>
        <dbReference type="SAM" id="MobiDB-lite"/>
    </source>
</evidence>
<feature type="region of interest" description="Disordered" evidence="1">
    <location>
        <begin position="408"/>
        <end position="440"/>
    </location>
</feature>
<dbReference type="CDD" id="cd00067">
    <property type="entry name" value="GAL4"/>
    <property type="match status" value="1"/>
</dbReference>
<dbReference type="Gene3D" id="4.10.240.10">
    <property type="entry name" value="Zn(2)-C6 fungal-type DNA-binding domain"/>
    <property type="match status" value="1"/>
</dbReference>
<dbReference type="InterPro" id="IPR001138">
    <property type="entry name" value="Zn2Cys6_DnaBD"/>
</dbReference>
<dbReference type="STRING" id="47428.A0A284R9Y6"/>
<dbReference type="GO" id="GO:0000981">
    <property type="term" value="F:DNA-binding transcription factor activity, RNA polymerase II-specific"/>
    <property type="evidence" value="ECO:0007669"/>
    <property type="project" value="InterPro"/>
</dbReference>
<dbReference type="InterPro" id="IPR036864">
    <property type="entry name" value="Zn2-C6_fun-type_DNA-bd_sf"/>
</dbReference>
<feature type="region of interest" description="Disordered" evidence="1">
    <location>
        <begin position="250"/>
        <end position="370"/>
    </location>
</feature>
<name>A0A284R9Y6_ARMOS</name>
<protein>
    <recommendedName>
        <fullName evidence="2">Zn(2)-C6 fungal-type domain-containing protein</fullName>
    </recommendedName>
</protein>
<dbReference type="PROSITE" id="PS50048">
    <property type="entry name" value="ZN2_CY6_FUNGAL_2"/>
    <property type="match status" value="1"/>
</dbReference>
<gene>
    <name evidence="3" type="ORF">ARMOST_08903</name>
</gene>
<dbReference type="SMART" id="SM00066">
    <property type="entry name" value="GAL4"/>
    <property type="match status" value="1"/>
</dbReference>
<accession>A0A284R9Y6</accession>
<feature type="compositionally biased region" description="Low complexity" evidence="1">
    <location>
        <begin position="293"/>
        <end position="304"/>
    </location>
</feature>
<feature type="region of interest" description="Disordered" evidence="1">
    <location>
        <begin position="156"/>
        <end position="207"/>
    </location>
</feature>
<dbReference type="OrthoDB" id="39175at2759"/>
<feature type="compositionally biased region" description="Basic and acidic residues" evidence="1">
    <location>
        <begin position="430"/>
        <end position="440"/>
    </location>
</feature>
<dbReference type="PROSITE" id="PS00463">
    <property type="entry name" value="ZN2_CY6_FUNGAL_1"/>
    <property type="match status" value="1"/>
</dbReference>
<organism evidence="3 4">
    <name type="scientific">Armillaria ostoyae</name>
    <name type="common">Armillaria root rot fungus</name>
    <dbReference type="NCBI Taxonomy" id="47428"/>
    <lineage>
        <taxon>Eukaryota</taxon>
        <taxon>Fungi</taxon>
        <taxon>Dikarya</taxon>
        <taxon>Basidiomycota</taxon>
        <taxon>Agaricomycotina</taxon>
        <taxon>Agaricomycetes</taxon>
        <taxon>Agaricomycetidae</taxon>
        <taxon>Agaricales</taxon>
        <taxon>Marasmiineae</taxon>
        <taxon>Physalacriaceae</taxon>
        <taxon>Armillaria</taxon>
    </lineage>
</organism>
<evidence type="ECO:0000313" key="3">
    <source>
        <dbReference type="EMBL" id="SJL05535.1"/>
    </source>
</evidence>
<feature type="domain" description="Zn(2)-C6 fungal-type" evidence="2">
    <location>
        <begin position="374"/>
        <end position="409"/>
    </location>
</feature>
<evidence type="ECO:0000259" key="2">
    <source>
        <dbReference type="PROSITE" id="PS50048"/>
    </source>
</evidence>
<dbReference type="AlphaFoldDB" id="A0A284R9Y6"/>